<dbReference type="EMBL" id="LCIN01000001">
    <property type="protein sequence ID" value="KKT57848.1"/>
    <property type="molecule type" value="Genomic_DNA"/>
</dbReference>
<gene>
    <name evidence="2" type="ORF">UW49_C0001G0032</name>
</gene>
<dbReference type="AlphaFoldDB" id="A0A0G1IG80"/>
<comment type="caution">
    <text evidence="2">The sequence shown here is derived from an EMBL/GenBank/DDBJ whole genome shotgun (WGS) entry which is preliminary data.</text>
</comment>
<accession>A0A0G1IG80</accession>
<keyword evidence="1" id="KW-1133">Transmembrane helix</keyword>
<feature type="transmembrane region" description="Helical" evidence="1">
    <location>
        <begin position="292"/>
        <end position="311"/>
    </location>
</feature>
<feature type="transmembrane region" description="Helical" evidence="1">
    <location>
        <begin position="179"/>
        <end position="196"/>
    </location>
</feature>
<sequence>MDNFKKMLRFAAAHRLILISGLIMVFLIFAPQIFYPLLTEDSYQGINAGDYTVDELQYLAMGKELLEGHGLGNILLREGKNWYNIHQTYVPYFFVEPFKLLGIADKVNVTTVFRGFGFLGTFILILLIYFFTLQLSGNKLLSSAVALFFVGGYILVKLYPAAYLFGVAGAEFNIYSRPVAPLYGMLGIFIYLNLFIKSLKSDKLLHLVGAGISLGILFYIYFYAWTFAYAFTAPLFLIYCLRKDFTQAKKIAIAAFTGLLIGAYVLIQMFLMSQSEIGKQIIFFAHGNYGRTFVFSKISFAALLAPLIFWYRNPKSVNWPILLSFALANWIVLNQQIVTGQSIQPWHYFFNFVIPFAVLVGIYVAHSFIPWDKYKKVFLITLILLAYANTAFQQYRGFQYIAPFKEYAQNYRTIIDALNKDADPGVILASDGLYRVLLTVYTSHDLFWNETVDVFNTPLKRFKEALYVYLFLNKKSRNDFTGYINKLMSPGAPQPSAAYRSIYYDIESYISLESYESGLRFWDYNQKALAGDPYIISLRKIFLTELALEYRRIISKPNGIKNILKEAGVNYIVWDKNKNPEWDLSVISGLKEIVSLNNIYLYQINY</sequence>
<evidence type="ECO:0000313" key="3">
    <source>
        <dbReference type="Proteomes" id="UP000033977"/>
    </source>
</evidence>
<protein>
    <recommendedName>
        <fullName evidence="4">Glycosyltransferase RgtA/B/C/D-like domain-containing protein</fullName>
    </recommendedName>
</protein>
<evidence type="ECO:0000313" key="2">
    <source>
        <dbReference type="EMBL" id="KKT57848.1"/>
    </source>
</evidence>
<feature type="transmembrane region" description="Helical" evidence="1">
    <location>
        <begin position="317"/>
        <end position="334"/>
    </location>
</feature>
<organism evidence="2 3">
    <name type="scientific">Candidatus Giovannonibacteria bacterium GW2011_GWB1_44_23</name>
    <dbReference type="NCBI Taxonomy" id="1618652"/>
    <lineage>
        <taxon>Bacteria</taxon>
        <taxon>Candidatus Giovannoniibacteriota</taxon>
    </lineage>
</organism>
<feature type="transmembrane region" description="Helical" evidence="1">
    <location>
        <begin position="140"/>
        <end position="159"/>
    </location>
</feature>
<feature type="transmembrane region" description="Helical" evidence="1">
    <location>
        <begin position="208"/>
        <end position="231"/>
    </location>
</feature>
<dbReference type="Proteomes" id="UP000033977">
    <property type="component" value="Unassembled WGS sequence"/>
</dbReference>
<evidence type="ECO:0000256" key="1">
    <source>
        <dbReference type="SAM" id="Phobius"/>
    </source>
</evidence>
<feature type="transmembrane region" description="Helical" evidence="1">
    <location>
        <begin position="115"/>
        <end position="133"/>
    </location>
</feature>
<name>A0A0G1IG80_9BACT</name>
<proteinExistence type="predicted"/>
<keyword evidence="1" id="KW-0812">Transmembrane</keyword>
<keyword evidence="1" id="KW-0472">Membrane</keyword>
<feature type="transmembrane region" description="Helical" evidence="1">
    <location>
        <begin position="12"/>
        <end position="34"/>
    </location>
</feature>
<feature type="transmembrane region" description="Helical" evidence="1">
    <location>
        <begin position="377"/>
        <end position="395"/>
    </location>
</feature>
<reference evidence="2 3" key="1">
    <citation type="journal article" date="2015" name="Nature">
        <title>rRNA introns, odd ribosomes, and small enigmatic genomes across a large radiation of phyla.</title>
        <authorList>
            <person name="Brown C.T."/>
            <person name="Hug L.A."/>
            <person name="Thomas B.C."/>
            <person name="Sharon I."/>
            <person name="Castelle C.J."/>
            <person name="Singh A."/>
            <person name="Wilkins M.J."/>
            <person name="Williams K.H."/>
            <person name="Banfield J.F."/>
        </authorList>
    </citation>
    <scope>NUCLEOTIDE SEQUENCE [LARGE SCALE GENOMIC DNA]</scope>
</reference>
<feature type="transmembrane region" description="Helical" evidence="1">
    <location>
        <begin position="346"/>
        <end position="365"/>
    </location>
</feature>
<feature type="transmembrane region" description="Helical" evidence="1">
    <location>
        <begin position="251"/>
        <end position="271"/>
    </location>
</feature>
<evidence type="ECO:0008006" key="4">
    <source>
        <dbReference type="Google" id="ProtNLM"/>
    </source>
</evidence>